<keyword evidence="1" id="KW-0812">Transmembrane</keyword>
<keyword evidence="1" id="KW-1133">Transmembrane helix</keyword>
<reference evidence="2" key="1">
    <citation type="submission" date="2014-05" db="EMBL/GenBank/DDBJ databases">
        <authorList>
            <person name="Chronopoulou M."/>
        </authorList>
    </citation>
    <scope>NUCLEOTIDE SEQUENCE</scope>
    <source>
        <tissue evidence="2">Whole organism</tissue>
    </source>
</reference>
<accession>A0A0K2V3H1</accession>
<proteinExistence type="predicted"/>
<name>A0A0K2V3H1_LEPSM</name>
<keyword evidence="1" id="KW-0472">Membrane</keyword>
<evidence type="ECO:0000256" key="1">
    <source>
        <dbReference type="SAM" id="Phobius"/>
    </source>
</evidence>
<organism evidence="2">
    <name type="scientific">Lepeophtheirus salmonis</name>
    <name type="common">Salmon louse</name>
    <name type="synonym">Caligus salmonis</name>
    <dbReference type="NCBI Taxonomy" id="72036"/>
    <lineage>
        <taxon>Eukaryota</taxon>
        <taxon>Metazoa</taxon>
        <taxon>Ecdysozoa</taxon>
        <taxon>Arthropoda</taxon>
        <taxon>Crustacea</taxon>
        <taxon>Multicrustacea</taxon>
        <taxon>Hexanauplia</taxon>
        <taxon>Copepoda</taxon>
        <taxon>Siphonostomatoida</taxon>
        <taxon>Caligidae</taxon>
        <taxon>Lepeophtheirus</taxon>
    </lineage>
</organism>
<feature type="transmembrane region" description="Helical" evidence="1">
    <location>
        <begin position="20"/>
        <end position="40"/>
    </location>
</feature>
<protein>
    <submittedName>
        <fullName evidence="2">Uncharacterized protein</fullName>
    </submittedName>
</protein>
<dbReference type="EMBL" id="HACA01027683">
    <property type="protein sequence ID" value="CDW45044.1"/>
    <property type="molecule type" value="Transcribed_RNA"/>
</dbReference>
<sequence>MRYFEFNFKRMHKTVKTMVVIFPFYDAGIWYAISCYYNIFSRKSRNFSHIHIKCTWLTFFFTLIVFAVYSSSETLVEILHIHERFFLLMLKVYLLHDGIYHSSFGSHSRVRLLHSTHSLNAACTEDKIYFHECN</sequence>
<dbReference type="AlphaFoldDB" id="A0A0K2V3H1"/>
<feature type="transmembrane region" description="Helical" evidence="1">
    <location>
        <begin position="52"/>
        <end position="69"/>
    </location>
</feature>
<evidence type="ECO:0000313" key="2">
    <source>
        <dbReference type="EMBL" id="CDW45044.1"/>
    </source>
</evidence>